<dbReference type="InterPro" id="IPR050796">
    <property type="entry name" value="SCF_F-box_component"/>
</dbReference>
<reference evidence="1" key="1">
    <citation type="journal article" date="2018" name="Nat. Plants">
        <title>Whole-genome landscape of Medicago truncatula symbiotic genes.</title>
        <authorList>
            <person name="Pecrix Y."/>
            <person name="Gamas P."/>
            <person name="Carrere S."/>
        </authorList>
    </citation>
    <scope>NUCLEOTIDE SEQUENCE</scope>
    <source>
        <tissue evidence="1">Leaves</tissue>
    </source>
</reference>
<sequence>MNENSNSIKSCKVISKLFLPQHLMFHILTFAPSNCLINSARYVCKPWATDIGSSHFAEAWERRAGFKPGLYVENRTSNDTSYFLELEDDVNGQFERTDLGTPPKMGNIISTCDGILLLSTKNGHMFVANPTINFWLRIPPLPVSRQHRFFSWQCTIARVPRFGKFKLFFVHHLKVSDISCYVFYVLRIGIDNSWKEIARKNCSFKLDFLLKILFSGGNDIYMIAKKKSDCSGC</sequence>
<gene>
    <name evidence="1" type="ORF">MtrunA17_Chr8g0357031</name>
</gene>
<dbReference type="PANTHER" id="PTHR31672">
    <property type="entry name" value="BNACNNG10540D PROTEIN"/>
    <property type="match status" value="1"/>
</dbReference>
<dbReference type="InterPro" id="IPR036047">
    <property type="entry name" value="F-box-like_dom_sf"/>
</dbReference>
<comment type="caution">
    <text evidence="1">The sequence shown here is derived from an EMBL/GenBank/DDBJ whole genome shotgun (WGS) entry which is preliminary data.</text>
</comment>
<proteinExistence type="predicted"/>
<dbReference type="Gramene" id="rna46829">
    <property type="protein sequence ID" value="RHN40646.1"/>
    <property type="gene ID" value="gene46829"/>
</dbReference>
<protein>
    <submittedName>
        <fullName evidence="1">Putative F-box domain-containing protein</fullName>
    </submittedName>
</protein>
<dbReference type="PANTHER" id="PTHR31672:SF13">
    <property type="entry name" value="F-BOX PROTEIN CPR30-LIKE"/>
    <property type="match status" value="1"/>
</dbReference>
<dbReference type="EMBL" id="PSQE01000008">
    <property type="protein sequence ID" value="RHN40646.1"/>
    <property type="molecule type" value="Genomic_DNA"/>
</dbReference>
<dbReference type="AlphaFoldDB" id="A0A396GHH1"/>
<name>A0A396GHH1_MEDTR</name>
<organism evidence="1">
    <name type="scientific">Medicago truncatula</name>
    <name type="common">Barrel medic</name>
    <name type="synonym">Medicago tribuloides</name>
    <dbReference type="NCBI Taxonomy" id="3880"/>
    <lineage>
        <taxon>Eukaryota</taxon>
        <taxon>Viridiplantae</taxon>
        <taxon>Streptophyta</taxon>
        <taxon>Embryophyta</taxon>
        <taxon>Tracheophyta</taxon>
        <taxon>Spermatophyta</taxon>
        <taxon>Magnoliopsida</taxon>
        <taxon>eudicotyledons</taxon>
        <taxon>Gunneridae</taxon>
        <taxon>Pentapetalae</taxon>
        <taxon>rosids</taxon>
        <taxon>fabids</taxon>
        <taxon>Fabales</taxon>
        <taxon>Fabaceae</taxon>
        <taxon>Papilionoideae</taxon>
        <taxon>50 kb inversion clade</taxon>
        <taxon>NPAAA clade</taxon>
        <taxon>Hologalegina</taxon>
        <taxon>IRL clade</taxon>
        <taxon>Trifolieae</taxon>
        <taxon>Medicago</taxon>
    </lineage>
</organism>
<dbReference type="SUPFAM" id="SSF81383">
    <property type="entry name" value="F-box domain"/>
    <property type="match status" value="1"/>
</dbReference>
<dbReference type="Proteomes" id="UP000265566">
    <property type="component" value="Chromosome 8"/>
</dbReference>
<accession>A0A396GHH1</accession>
<evidence type="ECO:0000313" key="1">
    <source>
        <dbReference type="EMBL" id="RHN40646.1"/>
    </source>
</evidence>